<keyword evidence="4" id="KW-1185">Reference proteome</keyword>
<name>A0A9X7VW78_9BACL</name>
<evidence type="ECO:0000313" key="4">
    <source>
        <dbReference type="Proteomes" id="UP000663505"/>
    </source>
</evidence>
<feature type="domain" description="DUF4097" evidence="1">
    <location>
        <begin position="99"/>
        <end position="282"/>
    </location>
</feature>
<dbReference type="EMBL" id="CP071182">
    <property type="protein sequence ID" value="QSO46179.1"/>
    <property type="molecule type" value="Genomic_DNA"/>
</dbReference>
<dbReference type="InterPro" id="IPR025164">
    <property type="entry name" value="Toastrack_DUF4097"/>
</dbReference>
<organism evidence="3 4">
    <name type="scientific">Alicyclobacillus mengziensis</name>
    <dbReference type="NCBI Taxonomy" id="2931921"/>
    <lineage>
        <taxon>Bacteria</taxon>
        <taxon>Bacillati</taxon>
        <taxon>Bacillota</taxon>
        <taxon>Bacilli</taxon>
        <taxon>Bacillales</taxon>
        <taxon>Alicyclobacillaceae</taxon>
        <taxon>Alicyclobacillus</taxon>
    </lineage>
</organism>
<dbReference type="Pfam" id="PF13349">
    <property type="entry name" value="DUF4097"/>
    <property type="match status" value="1"/>
</dbReference>
<protein>
    <submittedName>
        <fullName evidence="3">DUF4097 family beta strand repeat protein</fullName>
    </submittedName>
</protein>
<gene>
    <name evidence="3" type="ORF">JZ786_16910</name>
</gene>
<dbReference type="AlphaFoldDB" id="A0A9X7VW78"/>
<evidence type="ECO:0000259" key="1">
    <source>
        <dbReference type="Pfam" id="PF13349"/>
    </source>
</evidence>
<sequence length="336" mass="37208">MNERMKILQMLSEGKITPEQAESLLTAVESSSDRQRLRFPGIDKRTLTELRNLGGQVSAAVAQSLSEAKRAIEGQLDVFSFSSSPTVSVTHDLKLPLNIQRLSAQTTNGSIQVTTWDEPFVQIQVRAKAKTNNLSEAKRALVSSLQTQVQDENYHLTIAQADRHSDTNVQILGAGLDISVPREVLRELDLRSYNGRIYADSVHLEELRFETTNGGISLYKSGAVRMNLSSEHGGIELVQSVDTSTRQLYASTKNGSINIEALPEGLSVSGRAQTVFGRVDITDPRFLVTFEDAMKRSQARFQSSFEEEDTDISALEIVDSTRLRLETRNGSVHIKV</sequence>
<reference evidence="3 4" key="1">
    <citation type="submission" date="2021-02" db="EMBL/GenBank/DDBJ databases">
        <title>Alicyclobacillus curvatus sp. nov. and Alicyclobacillus mengziensis sp. nov., two acidophilic bacteria isolated from acid mine drainage.</title>
        <authorList>
            <person name="Huang Y."/>
        </authorList>
    </citation>
    <scope>NUCLEOTIDE SEQUENCE [LARGE SCALE GENOMIC DNA]</scope>
    <source>
        <strain evidence="3 4">S30H14</strain>
    </source>
</reference>
<evidence type="ECO:0000259" key="2">
    <source>
        <dbReference type="Pfam" id="PF22746"/>
    </source>
</evidence>
<dbReference type="KEGG" id="afx:JZ786_16910"/>
<dbReference type="Proteomes" id="UP000663505">
    <property type="component" value="Chromosome"/>
</dbReference>
<dbReference type="Pfam" id="PF22746">
    <property type="entry name" value="SHOCT-like_DUF2089-C"/>
    <property type="match status" value="1"/>
</dbReference>
<proteinExistence type="predicted"/>
<dbReference type="InterPro" id="IPR053959">
    <property type="entry name" value="YvlB/LiaX_N"/>
</dbReference>
<evidence type="ECO:0000313" key="3">
    <source>
        <dbReference type="EMBL" id="QSO46179.1"/>
    </source>
</evidence>
<accession>A0A9X7VW78</accession>
<feature type="domain" description="YvlB/LiaX N-terminal" evidence="2">
    <location>
        <begin position="2"/>
        <end position="30"/>
    </location>
</feature>
<dbReference type="RefSeq" id="WP_206655549.1">
    <property type="nucleotide sequence ID" value="NZ_CP071182.1"/>
</dbReference>